<protein>
    <recommendedName>
        <fullName evidence="4">Integral membrane protein</fullName>
    </recommendedName>
</protein>
<feature type="region of interest" description="Disordered" evidence="1">
    <location>
        <begin position="194"/>
        <end position="216"/>
    </location>
</feature>
<accession>Q0RU98</accession>
<keyword evidence="3" id="KW-1185">Reference proteome</keyword>
<reference evidence="2 3" key="1">
    <citation type="journal article" date="2007" name="Genome Res.">
        <title>Genome characteristics of facultatively symbiotic Frankia sp. strains reflect host range and host plant biogeography.</title>
        <authorList>
            <person name="Normand P."/>
            <person name="Lapierre P."/>
            <person name="Tisa L.S."/>
            <person name="Gogarten J.P."/>
            <person name="Alloisio N."/>
            <person name="Bagnarol E."/>
            <person name="Bassi C.A."/>
            <person name="Berry A.M."/>
            <person name="Bickhart D.M."/>
            <person name="Choisne N."/>
            <person name="Couloux A."/>
            <person name="Cournoyer B."/>
            <person name="Cruveiller S."/>
            <person name="Daubin V."/>
            <person name="Demange N."/>
            <person name="Francino M.P."/>
            <person name="Goltsman E."/>
            <person name="Huang Y."/>
            <person name="Kopp O.R."/>
            <person name="Labarre L."/>
            <person name="Lapidus A."/>
            <person name="Lavire C."/>
            <person name="Marechal J."/>
            <person name="Martinez M."/>
            <person name="Mastronunzio J.E."/>
            <person name="Mullin B.C."/>
            <person name="Niemann J."/>
            <person name="Pujic P."/>
            <person name="Rawnsley T."/>
            <person name="Rouy Z."/>
            <person name="Schenowitz C."/>
            <person name="Sellstedt A."/>
            <person name="Tavares F."/>
            <person name="Tomkins J.P."/>
            <person name="Vallenet D."/>
            <person name="Valverde C."/>
            <person name="Wall L.G."/>
            <person name="Wang Y."/>
            <person name="Medigue C."/>
            <person name="Benson D.R."/>
        </authorList>
    </citation>
    <scope>NUCLEOTIDE SEQUENCE [LARGE SCALE GENOMIC DNA]</scope>
    <source>
        <strain evidence="3">DSM 45986 / CECT 9034 / ACN14a</strain>
    </source>
</reference>
<dbReference type="KEGG" id="fal:FRAAL0166"/>
<evidence type="ECO:0000313" key="3">
    <source>
        <dbReference type="Proteomes" id="UP000000657"/>
    </source>
</evidence>
<gene>
    <name evidence="2" type="ordered locus">FRAAL0166</name>
</gene>
<evidence type="ECO:0000313" key="2">
    <source>
        <dbReference type="EMBL" id="CAJ58845.1"/>
    </source>
</evidence>
<name>Q0RU98_FRAAA</name>
<organism evidence="2 3">
    <name type="scientific">Frankia alni (strain DSM 45986 / CECT 9034 / ACN14a)</name>
    <dbReference type="NCBI Taxonomy" id="326424"/>
    <lineage>
        <taxon>Bacteria</taxon>
        <taxon>Bacillati</taxon>
        <taxon>Actinomycetota</taxon>
        <taxon>Actinomycetes</taxon>
        <taxon>Frankiales</taxon>
        <taxon>Frankiaceae</taxon>
        <taxon>Frankia</taxon>
    </lineage>
</organism>
<dbReference type="Proteomes" id="UP000000657">
    <property type="component" value="Chromosome"/>
</dbReference>
<evidence type="ECO:0000256" key="1">
    <source>
        <dbReference type="SAM" id="MobiDB-lite"/>
    </source>
</evidence>
<dbReference type="OrthoDB" id="3218546at2"/>
<sequence>MEASAGPVARGLRAGVFGAVCVALGVVAHVAAHGAAPAPWALLAGLVAVTVVSGVCAGPAPSLPLVVGLMAATQAGLHAAFGAWPGAASGPDLSRLLCAAPGAHATAATALLRREGLLATVGGAAPHPALMPAMAHGGGLLAMSGAHLLVAGLTAWWLRRLDAAVGVTGALVGVLARGLCRLLGSPAAPAPVGIARRRPRPAMPPAGWPRPAGLRHSVVRRGPPQVC</sequence>
<dbReference type="AlphaFoldDB" id="Q0RU98"/>
<proteinExistence type="predicted"/>
<dbReference type="EMBL" id="CT573213">
    <property type="protein sequence ID" value="CAJ58845.1"/>
    <property type="molecule type" value="Genomic_DNA"/>
</dbReference>
<dbReference type="RefSeq" id="WP_011601427.1">
    <property type="nucleotide sequence ID" value="NC_008278.1"/>
</dbReference>
<dbReference type="HOGENOM" id="CLU_075566_1_0_11"/>
<dbReference type="eggNOG" id="ENOG502ZKE2">
    <property type="taxonomic scope" value="Bacteria"/>
</dbReference>
<evidence type="ECO:0008006" key="4">
    <source>
        <dbReference type="Google" id="ProtNLM"/>
    </source>
</evidence>
<dbReference type="STRING" id="326424.FRAAL0166"/>